<sequence length="227" mass="25690">MAVKAVFFDLFETLISEFENGKRKAQRSTHFVEQLGIESKVFDKEWSERQEKRMDGTYSDFPSVLKEIFTCLGHEVSNETINTIHTERVKSKSIPFSRIDVGILDMLEQIKALGVKICLISNCTPEEVSVWESCLLAKYFDDVIFSYAVKMAKPSSEIYHLACKRMDVSPSESLFVGDGGSNELQGAAKVGMVPYHATWFIPPFKSEKITDFPKLSKPSELLTLLRA</sequence>
<dbReference type="SFLD" id="SFLDG01129">
    <property type="entry name" value="C1.5:_HAD__Beta-PGM__Phosphata"/>
    <property type="match status" value="1"/>
</dbReference>
<dbReference type="PRINTS" id="PR00413">
    <property type="entry name" value="HADHALOGNASE"/>
</dbReference>
<dbReference type="SFLD" id="SFLDS00003">
    <property type="entry name" value="Haloacid_Dehalogenase"/>
    <property type="match status" value="1"/>
</dbReference>
<keyword evidence="6" id="KW-1185">Reference proteome</keyword>
<name>A0ABQ6G6J1_9BACL</name>
<dbReference type="PANTHER" id="PTHR46470:SF2">
    <property type="entry name" value="GLYCERALDEHYDE 3-PHOSPHATE PHOSPHATASE"/>
    <property type="match status" value="1"/>
</dbReference>
<evidence type="ECO:0000313" key="6">
    <source>
        <dbReference type="Proteomes" id="UP001157114"/>
    </source>
</evidence>
<keyword evidence="4" id="KW-0460">Magnesium</keyword>
<dbReference type="InterPro" id="IPR051400">
    <property type="entry name" value="HAD-like_hydrolase"/>
</dbReference>
<dbReference type="Gene3D" id="3.40.50.1000">
    <property type="entry name" value="HAD superfamily/HAD-like"/>
    <property type="match status" value="1"/>
</dbReference>
<gene>
    <name evidence="5" type="ORF">MU1_09300</name>
</gene>
<evidence type="ECO:0008006" key="7">
    <source>
        <dbReference type="Google" id="ProtNLM"/>
    </source>
</evidence>
<reference evidence="5 6" key="1">
    <citation type="submission" date="2023-03" db="EMBL/GenBank/DDBJ databases">
        <title>Draft genome sequence of the bacteria which degrade cell wall of Tricholomamatutake.</title>
        <authorList>
            <person name="Konishi Y."/>
            <person name="Fukuta Y."/>
            <person name="Shirasaka N."/>
        </authorList>
    </citation>
    <scope>NUCLEOTIDE SEQUENCE [LARGE SCALE GENOMIC DNA]</scope>
    <source>
        <strain evidence="6">mu1</strain>
    </source>
</reference>
<keyword evidence="2" id="KW-0479">Metal-binding</keyword>
<dbReference type="InterPro" id="IPR006439">
    <property type="entry name" value="HAD-SF_hydro_IA"/>
</dbReference>
<comment type="cofactor">
    <cofactor evidence="1">
        <name>Mg(2+)</name>
        <dbReference type="ChEBI" id="CHEBI:18420"/>
    </cofactor>
</comment>
<protein>
    <recommendedName>
        <fullName evidence="7">HAD family hydrolase</fullName>
    </recommendedName>
</protein>
<evidence type="ECO:0000256" key="4">
    <source>
        <dbReference type="ARBA" id="ARBA00022842"/>
    </source>
</evidence>
<evidence type="ECO:0000256" key="1">
    <source>
        <dbReference type="ARBA" id="ARBA00001946"/>
    </source>
</evidence>
<proteinExistence type="predicted"/>
<dbReference type="RefSeq" id="WP_284237278.1">
    <property type="nucleotide sequence ID" value="NZ_BSSQ01000003.1"/>
</dbReference>
<dbReference type="InterPro" id="IPR036412">
    <property type="entry name" value="HAD-like_sf"/>
</dbReference>
<dbReference type="Proteomes" id="UP001157114">
    <property type="component" value="Unassembled WGS sequence"/>
</dbReference>
<dbReference type="SUPFAM" id="SSF56784">
    <property type="entry name" value="HAD-like"/>
    <property type="match status" value="1"/>
</dbReference>
<dbReference type="EMBL" id="BSSQ01000003">
    <property type="protein sequence ID" value="GLX66586.1"/>
    <property type="molecule type" value="Genomic_DNA"/>
</dbReference>
<dbReference type="NCBIfam" id="TIGR01509">
    <property type="entry name" value="HAD-SF-IA-v3"/>
    <property type="match status" value="1"/>
</dbReference>
<keyword evidence="3" id="KW-0378">Hydrolase</keyword>
<dbReference type="PANTHER" id="PTHR46470">
    <property type="entry name" value="N-ACYLNEURAMINATE-9-PHOSPHATASE"/>
    <property type="match status" value="1"/>
</dbReference>
<evidence type="ECO:0000256" key="2">
    <source>
        <dbReference type="ARBA" id="ARBA00022723"/>
    </source>
</evidence>
<dbReference type="NCBIfam" id="TIGR01549">
    <property type="entry name" value="HAD-SF-IA-v1"/>
    <property type="match status" value="1"/>
</dbReference>
<organism evidence="5 6">
    <name type="scientific">Paenibacillus glycanilyticus</name>
    <dbReference type="NCBI Taxonomy" id="126569"/>
    <lineage>
        <taxon>Bacteria</taxon>
        <taxon>Bacillati</taxon>
        <taxon>Bacillota</taxon>
        <taxon>Bacilli</taxon>
        <taxon>Bacillales</taxon>
        <taxon>Paenibacillaceae</taxon>
        <taxon>Paenibacillus</taxon>
    </lineage>
</organism>
<evidence type="ECO:0000313" key="5">
    <source>
        <dbReference type="EMBL" id="GLX66586.1"/>
    </source>
</evidence>
<dbReference type="Pfam" id="PF00702">
    <property type="entry name" value="Hydrolase"/>
    <property type="match status" value="1"/>
</dbReference>
<comment type="caution">
    <text evidence="5">The sequence shown here is derived from an EMBL/GenBank/DDBJ whole genome shotgun (WGS) entry which is preliminary data.</text>
</comment>
<evidence type="ECO:0000256" key="3">
    <source>
        <dbReference type="ARBA" id="ARBA00022801"/>
    </source>
</evidence>
<dbReference type="InterPro" id="IPR023214">
    <property type="entry name" value="HAD_sf"/>
</dbReference>
<accession>A0ABQ6G6J1</accession>